<dbReference type="RefSeq" id="WP_035717892.1">
    <property type="nucleotide sequence ID" value="NZ_CBCRUM010000007.1"/>
</dbReference>
<sequence length="463" mass="52106">MKKYWYILLIAVTVSACTKCTSDNNNNNKGEGSPLPTPPEAVLTDNELLDLVQKDAIKYFWDYADPISKLARERYITDDPNFDANIITTGGSGFGLMTLIVGIDRGFLPRGEAVARLTTSLNFLEKADRFHGAWPHWMNNKDGKVIPFGTKDNGGDLVETSFVCQALITIREYFKNGNATEKALAKKADELWKGVEWDWYTKGENALYWHWSPNYGWDMNFKLEGYNECFITYIMAAASPTHTIPNKAYTEGWARNGGIKHGGSQYGLPVVLSYNGSAGHVGPMFWSHYSYLGLDPNQLKDQYADYGTLTQNHAKIMVKYSQDNPKNFKDYSDKCWGLTASYTRNPDGTTGYTAHEPKNDNGVITPTAALSSFPFTPVESMKFLRYVYDENKAKYVGIAGPYDAFSPHYNWVTPRYLAIDQGTIAPMIENYRSGLLWKLFMNAPEVKAGLTKLGFESPKYGIR</sequence>
<dbReference type="AlphaFoldDB" id="A0A1I4SLR9"/>
<dbReference type="Gene3D" id="1.50.10.140">
    <property type="match status" value="1"/>
</dbReference>
<dbReference type="InterPro" id="IPR019282">
    <property type="entry name" value="Glycoamylase-like_cons_dom"/>
</dbReference>
<gene>
    <name evidence="2" type="ORF">SAMN05444143_101884</name>
</gene>
<dbReference type="Pfam" id="PF10091">
    <property type="entry name" value="Glycoamylase"/>
    <property type="match status" value="1"/>
</dbReference>
<evidence type="ECO:0000313" key="2">
    <source>
        <dbReference type="EMBL" id="SFM65375.1"/>
    </source>
</evidence>
<dbReference type="InterPro" id="IPR016883">
    <property type="entry name" value="UCP028431"/>
</dbReference>
<keyword evidence="3" id="KW-1185">Reference proteome</keyword>
<organism evidence="2 3">
    <name type="scientific">Flavobacterium succinicans</name>
    <dbReference type="NCBI Taxonomy" id="29536"/>
    <lineage>
        <taxon>Bacteria</taxon>
        <taxon>Pseudomonadati</taxon>
        <taxon>Bacteroidota</taxon>
        <taxon>Flavobacteriia</taxon>
        <taxon>Flavobacteriales</taxon>
        <taxon>Flavobacteriaceae</taxon>
        <taxon>Flavobacterium</taxon>
    </lineage>
</organism>
<dbReference type="PIRSF" id="PIRSF028431">
    <property type="entry name" value="UCP028431"/>
    <property type="match status" value="1"/>
</dbReference>
<dbReference type="eggNOG" id="COG5368">
    <property type="taxonomic scope" value="Bacteria"/>
</dbReference>
<name>A0A1I4SLR9_9FLAO</name>
<accession>A0A1I4SLR9</accession>
<reference evidence="3" key="1">
    <citation type="submission" date="2016-10" db="EMBL/GenBank/DDBJ databases">
        <authorList>
            <person name="Varghese N."/>
            <person name="Submissions S."/>
        </authorList>
    </citation>
    <scope>NUCLEOTIDE SEQUENCE [LARGE SCALE GENOMIC DNA]</scope>
    <source>
        <strain evidence="3">DSM 4002</strain>
    </source>
</reference>
<dbReference type="Proteomes" id="UP000182961">
    <property type="component" value="Unassembled WGS sequence"/>
</dbReference>
<dbReference type="EMBL" id="FOUT01000001">
    <property type="protein sequence ID" value="SFM65375.1"/>
    <property type="molecule type" value="Genomic_DNA"/>
</dbReference>
<evidence type="ECO:0000313" key="3">
    <source>
        <dbReference type="Proteomes" id="UP000182961"/>
    </source>
</evidence>
<feature type="domain" description="Glycoamylase-like" evidence="1">
    <location>
        <begin position="220"/>
        <end position="443"/>
    </location>
</feature>
<dbReference type="PROSITE" id="PS51257">
    <property type="entry name" value="PROKAR_LIPOPROTEIN"/>
    <property type="match status" value="1"/>
</dbReference>
<evidence type="ECO:0000259" key="1">
    <source>
        <dbReference type="Pfam" id="PF10091"/>
    </source>
</evidence>
<protein>
    <recommendedName>
        <fullName evidence="1">Glycoamylase-like domain-containing protein</fullName>
    </recommendedName>
</protein>
<proteinExistence type="predicted"/>